<keyword evidence="6 7" id="KW-0949">S-adenosyl-L-methionine</keyword>
<dbReference type="Gene3D" id="1.10.150.170">
    <property type="entry name" value="Putative methyltransferase TM0872, insert domain"/>
    <property type="match status" value="1"/>
</dbReference>
<dbReference type="SUPFAM" id="SSF81799">
    <property type="entry name" value="Putative methyltransferase TM0872, insert domain"/>
    <property type="match status" value="1"/>
</dbReference>
<keyword evidence="3 7" id="KW-0698">rRNA processing</keyword>
<dbReference type="InterPro" id="IPR023397">
    <property type="entry name" value="SAM-dep_MeTrfase_MraW_recog"/>
</dbReference>
<feature type="region of interest" description="Disordered" evidence="8">
    <location>
        <begin position="292"/>
        <end position="313"/>
    </location>
</feature>
<comment type="similarity">
    <text evidence="1 7">Belongs to the methyltransferase superfamily. RsmH family.</text>
</comment>
<protein>
    <recommendedName>
        <fullName evidence="7">Ribosomal RNA small subunit methyltransferase H</fullName>
        <ecNumber evidence="7">2.1.1.199</ecNumber>
    </recommendedName>
    <alternativeName>
        <fullName evidence="7">16S rRNA m(4)C1402 methyltransferase</fullName>
    </alternativeName>
    <alternativeName>
        <fullName evidence="7">rRNA (cytosine-N(4)-)-methyltransferase RsmH</fullName>
    </alternativeName>
</protein>
<feature type="binding site" evidence="7">
    <location>
        <position position="103"/>
    </location>
    <ligand>
        <name>S-adenosyl-L-methionine</name>
        <dbReference type="ChEBI" id="CHEBI:59789"/>
    </ligand>
</feature>
<name>A0AA45WU65_9CLOT</name>
<gene>
    <name evidence="7" type="primary">rsmH</name>
    <name evidence="9" type="ORF">SAMN06296020_10331</name>
</gene>
<feature type="binding site" evidence="7">
    <location>
        <position position="53"/>
    </location>
    <ligand>
        <name>S-adenosyl-L-methionine</name>
        <dbReference type="ChEBI" id="CHEBI:59789"/>
    </ligand>
</feature>
<comment type="catalytic activity">
    <reaction evidence="7">
        <text>cytidine(1402) in 16S rRNA + S-adenosyl-L-methionine = N(4)-methylcytidine(1402) in 16S rRNA + S-adenosyl-L-homocysteine + H(+)</text>
        <dbReference type="Rhea" id="RHEA:42928"/>
        <dbReference type="Rhea" id="RHEA-COMP:10286"/>
        <dbReference type="Rhea" id="RHEA-COMP:10287"/>
        <dbReference type="ChEBI" id="CHEBI:15378"/>
        <dbReference type="ChEBI" id="CHEBI:57856"/>
        <dbReference type="ChEBI" id="CHEBI:59789"/>
        <dbReference type="ChEBI" id="CHEBI:74506"/>
        <dbReference type="ChEBI" id="CHEBI:82748"/>
        <dbReference type="EC" id="2.1.1.199"/>
    </reaction>
</comment>
<evidence type="ECO:0000256" key="4">
    <source>
        <dbReference type="ARBA" id="ARBA00022603"/>
    </source>
</evidence>
<evidence type="ECO:0000313" key="9">
    <source>
        <dbReference type="EMBL" id="SMP46609.1"/>
    </source>
</evidence>
<evidence type="ECO:0000256" key="3">
    <source>
        <dbReference type="ARBA" id="ARBA00022552"/>
    </source>
</evidence>
<evidence type="ECO:0000256" key="5">
    <source>
        <dbReference type="ARBA" id="ARBA00022679"/>
    </source>
</evidence>
<dbReference type="PIRSF" id="PIRSF004486">
    <property type="entry name" value="MraW"/>
    <property type="match status" value="1"/>
</dbReference>
<proteinExistence type="inferred from homology"/>
<dbReference type="EC" id="2.1.1.199" evidence="7"/>
<dbReference type="AlphaFoldDB" id="A0AA45WU65"/>
<dbReference type="SUPFAM" id="SSF53335">
    <property type="entry name" value="S-adenosyl-L-methionine-dependent methyltransferases"/>
    <property type="match status" value="1"/>
</dbReference>
<evidence type="ECO:0000256" key="8">
    <source>
        <dbReference type="SAM" id="MobiDB-lite"/>
    </source>
</evidence>
<dbReference type="FunFam" id="1.10.150.170:FF:000001">
    <property type="entry name" value="Ribosomal RNA small subunit methyltransferase H"/>
    <property type="match status" value="1"/>
</dbReference>
<accession>A0AA45WU65</accession>
<evidence type="ECO:0000256" key="2">
    <source>
        <dbReference type="ARBA" id="ARBA00022490"/>
    </source>
</evidence>
<feature type="binding site" evidence="7">
    <location>
        <begin position="33"/>
        <end position="35"/>
    </location>
    <ligand>
        <name>S-adenosyl-L-methionine</name>
        <dbReference type="ChEBI" id="CHEBI:59789"/>
    </ligand>
</feature>
<comment type="function">
    <text evidence="7">Specifically methylates the N4 position of cytidine in position 1402 (C1402) of 16S rRNA.</text>
</comment>
<evidence type="ECO:0000313" key="10">
    <source>
        <dbReference type="Proteomes" id="UP001158066"/>
    </source>
</evidence>
<reference evidence="9" key="1">
    <citation type="submission" date="2017-05" db="EMBL/GenBank/DDBJ databases">
        <authorList>
            <person name="Varghese N."/>
            <person name="Submissions S."/>
        </authorList>
    </citation>
    <scope>NUCLEOTIDE SEQUENCE</scope>
    <source>
        <strain evidence="9">Su22</strain>
    </source>
</reference>
<dbReference type="InterPro" id="IPR002903">
    <property type="entry name" value="RsmH"/>
</dbReference>
<evidence type="ECO:0000256" key="6">
    <source>
        <dbReference type="ARBA" id="ARBA00022691"/>
    </source>
</evidence>
<dbReference type="InterPro" id="IPR029063">
    <property type="entry name" value="SAM-dependent_MTases_sf"/>
</dbReference>
<dbReference type="Pfam" id="PF01795">
    <property type="entry name" value="Methyltransf_5"/>
    <property type="match status" value="1"/>
</dbReference>
<dbReference type="Proteomes" id="UP001158066">
    <property type="component" value="Unassembled WGS sequence"/>
</dbReference>
<feature type="binding site" evidence="7">
    <location>
        <position position="110"/>
    </location>
    <ligand>
        <name>S-adenosyl-L-methionine</name>
        <dbReference type="ChEBI" id="CHEBI:59789"/>
    </ligand>
</feature>
<dbReference type="RefSeq" id="WP_283408317.1">
    <property type="nucleotide sequence ID" value="NZ_FXUF01000003.1"/>
</dbReference>
<comment type="caution">
    <text evidence="9">The sequence shown here is derived from an EMBL/GenBank/DDBJ whole genome shotgun (WGS) entry which is preliminary data.</text>
</comment>
<dbReference type="NCBIfam" id="TIGR00006">
    <property type="entry name" value="16S rRNA (cytosine(1402)-N(4))-methyltransferase RsmH"/>
    <property type="match status" value="1"/>
</dbReference>
<comment type="subcellular location">
    <subcellularLocation>
        <location evidence="7">Cytoplasm</location>
    </subcellularLocation>
</comment>
<keyword evidence="5 7" id="KW-0808">Transferase</keyword>
<evidence type="ECO:0000256" key="7">
    <source>
        <dbReference type="HAMAP-Rule" id="MF_01007"/>
    </source>
</evidence>
<feature type="binding site" evidence="7">
    <location>
        <position position="82"/>
    </location>
    <ligand>
        <name>S-adenosyl-L-methionine</name>
        <dbReference type="ChEBI" id="CHEBI:59789"/>
    </ligand>
</feature>
<dbReference type="EMBL" id="FXUF01000003">
    <property type="protein sequence ID" value="SMP46609.1"/>
    <property type="molecule type" value="Genomic_DNA"/>
</dbReference>
<dbReference type="GO" id="GO:0071424">
    <property type="term" value="F:rRNA (cytosine-N4-)-methyltransferase activity"/>
    <property type="evidence" value="ECO:0007669"/>
    <property type="project" value="UniProtKB-UniRule"/>
</dbReference>
<dbReference type="Gene3D" id="3.40.50.150">
    <property type="entry name" value="Vaccinia Virus protein VP39"/>
    <property type="match status" value="1"/>
</dbReference>
<keyword evidence="4 7" id="KW-0489">Methyltransferase</keyword>
<keyword evidence="10" id="KW-1185">Reference proteome</keyword>
<evidence type="ECO:0000256" key="1">
    <source>
        <dbReference type="ARBA" id="ARBA00010396"/>
    </source>
</evidence>
<dbReference type="HAMAP" id="MF_01007">
    <property type="entry name" value="16SrRNA_methyltr_H"/>
    <property type="match status" value="1"/>
</dbReference>
<keyword evidence="2 7" id="KW-0963">Cytoplasm</keyword>
<dbReference type="GO" id="GO:0005737">
    <property type="term" value="C:cytoplasm"/>
    <property type="evidence" value="ECO:0007669"/>
    <property type="project" value="UniProtKB-SubCell"/>
</dbReference>
<organism evidence="9 10">
    <name type="scientific">Anoxynatronum buryatiense</name>
    <dbReference type="NCBI Taxonomy" id="489973"/>
    <lineage>
        <taxon>Bacteria</taxon>
        <taxon>Bacillati</taxon>
        <taxon>Bacillota</taxon>
        <taxon>Clostridia</taxon>
        <taxon>Eubacteriales</taxon>
        <taxon>Clostridiaceae</taxon>
        <taxon>Anoxynatronum</taxon>
    </lineage>
</organism>
<dbReference type="GO" id="GO:0070475">
    <property type="term" value="P:rRNA base methylation"/>
    <property type="evidence" value="ECO:0007669"/>
    <property type="project" value="UniProtKB-UniRule"/>
</dbReference>
<dbReference type="PANTHER" id="PTHR11265:SF0">
    <property type="entry name" value="12S RRNA N4-METHYLCYTIDINE METHYLTRANSFERASE"/>
    <property type="match status" value="1"/>
</dbReference>
<sequence length="313" mass="35314">METQHVSVMLQECLESLAIKPTGVYVDGTLGGAGHSGEIGRRLSASGRLIGIDRDEVAIQRAQTHLNNMNLQCGVTIVRDHFSNLRNILHNLQIEHIEGLLLDLGVSSFQLDEAERGFSYMQDGPLDMRMDQRETLTAKEIVNTYSEEELAWLIREYGEEKWAKRIAAFIVKARQLEPVESSSRLVEIIKQAIPAKARKEGPHPAKRTFQAIRMEVNQELQQVDRTLEIAAKSLSPGGRIAVISFHSLEDRLVKNTFKRLSVTCVCPPEFPECRCQHVPLLKLVTRKPLLPSSEEVEHNPRSRSAKLRVAERI</sequence>
<dbReference type="PANTHER" id="PTHR11265">
    <property type="entry name" value="S-ADENOSYL-METHYLTRANSFERASE MRAW"/>
    <property type="match status" value="1"/>
</dbReference>